<dbReference type="EMBL" id="QAON01000002">
    <property type="protein sequence ID" value="PTQ90641.1"/>
    <property type="molecule type" value="Genomic_DNA"/>
</dbReference>
<dbReference type="OrthoDB" id="5571491at2"/>
<name>A0A2T5J295_9GAMM</name>
<sequence>MIGIPIALLAANGVEWYLHKYALHGVPQEGGGRKSISPPFMKRHWAHHKQVRLSKYRDDALYGDTRNEDAVAEKKALFQLCALTTLALPVAPFFTLTTYYCAWNYWHVHSQSHLDPEWGKKKIPWHFDHHMNTNQDANWCVTKPWFDYIMGTRVISSPDLQESNPLGIKLPTVIENKLNALARRYVPRAFEKLEANAREEQQKRQQGLENKMPDFVASPA</sequence>
<protein>
    <recommendedName>
        <fullName evidence="4">Fatty acid hydroxylase family protein</fullName>
    </recommendedName>
</protein>
<proteinExistence type="predicted"/>
<evidence type="ECO:0000313" key="2">
    <source>
        <dbReference type="EMBL" id="PTQ90641.1"/>
    </source>
</evidence>
<evidence type="ECO:0000313" key="3">
    <source>
        <dbReference type="Proteomes" id="UP000244223"/>
    </source>
</evidence>
<organism evidence="2 3">
    <name type="scientific">Agitococcus lubricus</name>
    <dbReference type="NCBI Taxonomy" id="1077255"/>
    <lineage>
        <taxon>Bacteria</taxon>
        <taxon>Pseudomonadati</taxon>
        <taxon>Pseudomonadota</taxon>
        <taxon>Gammaproteobacteria</taxon>
        <taxon>Moraxellales</taxon>
        <taxon>Moraxellaceae</taxon>
        <taxon>Agitococcus</taxon>
    </lineage>
</organism>
<gene>
    <name evidence="2" type="ORF">C8N29_10240</name>
</gene>
<keyword evidence="3" id="KW-1185">Reference proteome</keyword>
<evidence type="ECO:0000256" key="1">
    <source>
        <dbReference type="SAM" id="MobiDB-lite"/>
    </source>
</evidence>
<accession>A0A2T5J295</accession>
<comment type="caution">
    <text evidence="2">The sequence shown here is derived from an EMBL/GenBank/DDBJ whole genome shotgun (WGS) entry which is preliminary data.</text>
</comment>
<reference evidence="2 3" key="1">
    <citation type="submission" date="2018-04" db="EMBL/GenBank/DDBJ databases">
        <title>Genomic Encyclopedia of Archaeal and Bacterial Type Strains, Phase II (KMG-II): from individual species to whole genera.</title>
        <authorList>
            <person name="Goeker M."/>
        </authorList>
    </citation>
    <scope>NUCLEOTIDE SEQUENCE [LARGE SCALE GENOMIC DNA]</scope>
    <source>
        <strain evidence="2 3">DSM 5822</strain>
    </source>
</reference>
<dbReference type="AlphaFoldDB" id="A0A2T5J295"/>
<feature type="region of interest" description="Disordered" evidence="1">
    <location>
        <begin position="196"/>
        <end position="220"/>
    </location>
</feature>
<evidence type="ECO:0008006" key="4">
    <source>
        <dbReference type="Google" id="ProtNLM"/>
    </source>
</evidence>
<dbReference type="Proteomes" id="UP000244223">
    <property type="component" value="Unassembled WGS sequence"/>
</dbReference>
<dbReference type="RefSeq" id="WP_107864493.1">
    <property type="nucleotide sequence ID" value="NZ_QAON01000002.1"/>
</dbReference>